<dbReference type="Proteomes" id="UP000255355">
    <property type="component" value="Unassembled WGS sequence"/>
</dbReference>
<dbReference type="GO" id="GO:0003824">
    <property type="term" value="F:catalytic activity"/>
    <property type="evidence" value="ECO:0007669"/>
    <property type="project" value="InterPro"/>
</dbReference>
<dbReference type="SUPFAM" id="SSF102114">
    <property type="entry name" value="Radical SAM enzymes"/>
    <property type="match status" value="1"/>
</dbReference>
<dbReference type="SFLD" id="SFLDG01067">
    <property type="entry name" value="SPASM/twitch_domain_containing"/>
    <property type="match status" value="1"/>
</dbReference>
<keyword evidence="1" id="KW-0949">S-adenosyl-L-methionine</keyword>
<reference evidence="6 7" key="1">
    <citation type="submission" date="2018-07" db="EMBL/GenBank/DDBJ databases">
        <title>Genomic Encyclopedia of Type Strains, Phase IV (KMG-IV): sequencing the most valuable type-strain genomes for metagenomic binning, comparative biology and taxonomic classification.</title>
        <authorList>
            <person name="Goeker M."/>
        </authorList>
    </citation>
    <scope>NUCLEOTIDE SEQUENCE [LARGE SCALE GENOMIC DNA]</scope>
    <source>
        <strain evidence="6 7">DSM 44952</strain>
    </source>
</reference>
<evidence type="ECO:0000256" key="3">
    <source>
        <dbReference type="ARBA" id="ARBA00023004"/>
    </source>
</evidence>
<keyword evidence="7" id="KW-1185">Reference proteome</keyword>
<dbReference type="PROSITE" id="PS51918">
    <property type="entry name" value="RADICAL_SAM"/>
    <property type="match status" value="1"/>
</dbReference>
<dbReference type="GO" id="GO:0046872">
    <property type="term" value="F:metal ion binding"/>
    <property type="evidence" value="ECO:0007669"/>
    <property type="project" value="UniProtKB-KW"/>
</dbReference>
<keyword evidence="3" id="KW-0408">Iron</keyword>
<dbReference type="InterPro" id="IPR013785">
    <property type="entry name" value="Aldolase_TIM"/>
</dbReference>
<sequence>MDLDHATSPARIVLDTTRRCQLECWYCHSSSGPDYRGPTLDPGLIPEIFDTADRLRVFDIGVTGGEPTMWPGLLPLLEHSRRLQFAALHLITNGLSTPPNVLAAIESANLSRICVSLDGVADVHDRNRGAGMFEQTMRGIRELRRVNDNVTVISVIDGTNHMRWLELTEQLAELGVAQHHLTPVCFAGHAMGDYHGLSADQFAEVHSAVLHKPNQLPGITVRFNDTLVYPPAARTMAIHQFTEIWKGWMRIVRPDGDVRTVMRAWGRSWRADETTGNLSDLQLSEILTSRARTAAPFTRPEEVARKFHLGADAPMILADLDDICAVEKRDRPLHPAITGRAIPAPQPLGTTLDDLTRALRSTPDRYRLRREDGFTMVFDTVSHDLVLLEAHEAATLDAELRAVPA</sequence>
<dbReference type="Pfam" id="PF04055">
    <property type="entry name" value="Radical_SAM"/>
    <property type="match status" value="1"/>
</dbReference>
<dbReference type="CDD" id="cd01335">
    <property type="entry name" value="Radical_SAM"/>
    <property type="match status" value="1"/>
</dbReference>
<evidence type="ECO:0000256" key="1">
    <source>
        <dbReference type="ARBA" id="ARBA00022691"/>
    </source>
</evidence>
<dbReference type="STRING" id="1210089.GCA_001613165_02111"/>
<evidence type="ECO:0000313" key="7">
    <source>
        <dbReference type="Proteomes" id="UP000255355"/>
    </source>
</evidence>
<evidence type="ECO:0000259" key="5">
    <source>
        <dbReference type="PROSITE" id="PS51918"/>
    </source>
</evidence>
<dbReference type="PANTHER" id="PTHR11228:SF7">
    <property type="entry name" value="PQQA PEPTIDE CYCLASE"/>
    <property type="match status" value="1"/>
</dbReference>
<dbReference type="AlphaFoldDB" id="A0A370HDF0"/>
<dbReference type="Gene3D" id="3.20.20.70">
    <property type="entry name" value="Aldolase class I"/>
    <property type="match status" value="1"/>
</dbReference>
<keyword evidence="4" id="KW-0411">Iron-sulfur</keyword>
<evidence type="ECO:0000256" key="4">
    <source>
        <dbReference type="ARBA" id="ARBA00023014"/>
    </source>
</evidence>
<keyword evidence="2" id="KW-0479">Metal-binding</keyword>
<dbReference type="GO" id="GO:0051536">
    <property type="term" value="F:iron-sulfur cluster binding"/>
    <property type="evidence" value="ECO:0007669"/>
    <property type="project" value="UniProtKB-KW"/>
</dbReference>
<gene>
    <name evidence="6" type="ORF">DFR68_10196</name>
</gene>
<evidence type="ECO:0000256" key="2">
    <source>
        <dbReference type="ARBA" id="ARBA00022723"/>
    </source>
</evidence>
<proteinExistence type="predicted"/>
<dbReference type="InterPro" id="IPR006638">
    <property type="entry name" value="Elp3/MiaA/NifB-like_rSAM"/>
</dbReference>
<feature type="domain" description="Radical SAM core" evidence="5">
    <location>
        <begin position="6"/>
        <end position="239"/>
    </location>
</feature>
<dbReference type="InterPro" id="IPR050377">
    <property type="entry name" value="Radical_SAM_PqqE_MftC-like"/>
</dbReference>
<accession>A0A370HDF0</accession>
<organism evidence="6 7">
    <name type="scientific">Nocardia mexicana</name>
    <dbReference type="NCBI Taxonomy" id="279262"/>
    <lineage>
        <taxon>Bacteria</taxon>
        <taxon>Bacillati</taxon>
        <taxon>Actinomycetota</taxon>
        <taxon>Actinomycetes</taxon>
        <taxon>Mycobacteriales</taxon>
        <taxon>Nocardiaceae</taxon>
        <taxon>Nocardia</taxon>
    </lineage>
</organism>
<comment type="caution">
    <text evidence="6">The sequence shown here is derived from an EMBL/GenBank/DDBJ whole genome shotgun (WGS) entry which is preliminary data.</text>
</comment>
<dbReference type="PANTHER" id="PTHR11228">
    <property type="entry name" value="RADICAL SAM DOMAIN PROTEIN"/>
    <property type="match status" value="1"/>
</dbReference>
<name>A0A370HDF0_9NOCA</name>
<dbReference type="InterPro" id="IPR007197">
    <property type="entry name" value="rSAM"/>
</dbReference>
<dbReference type="EMBL" id="QQAZ01000001">
    <property type="protein sequence ID" value="RDI55263.1"/>
    <property type="molecule type" value="Genomic_DNA"/>
</dbReference>
<dbReference type="SFLD" id="SFLDS00029">
    <property type="entry name" value="Radical_SAM"/>
    <property type="match status" value="1"/>
</dbReference>
<dbReference type="SMART" id="SM00729">
    <property type="entry name" value="Elp3"/>
    <property type="match status" value="1"/>
</dbReference>
<dbReference type="OrthoDB" id="9782387at2"/>
<dbReference type="InterPro" id="IPR058240">
    <property type="entry name" value="rSAM_sf"/>
</dbReference>
<protein>
    <submittedName>
        <fullName evidence="6">MoaA/NifB/PqqE/SkfB family radical SAM enzyme</fullName>
    </submittedName>
</protein>
<evidence type="ECO:0000313" key="6">
    <source>
        <dbReference type="EMBL" id="RDI55263.1"/>
    </source>
</evidence>